<evidence type="ECO:0000256" key="8">
    <source>
        <dbReference type="ARBA" id="ARBA00022630"/>
    </source>
</evidence>
<comment type="function">
    <text evidence="14">Converts zeaxanthin into antheraxanthin and subsequently violaxanthin.</text>
</comment>
<dbReference type="PANTHER" id="PTHR46496">
    <property type="match status" value="1"/>
</dbReference>
<dbReference type="InterPro" id="IPR008984">
    <property type="entry name" value="SMAD_FHA_dom_sf"/>
</dbReference>
<dbReference type="OrthoDB" id="655030at2759"/>
<evidence type="ECO:0000256" key="9">
    <source>
        <dbReference type="ARBA" id="ARBA00022640"/>
    </source>
</evidence>
<keyword evidence="10 14" id="KW-0274">FAD</keyword>
<keyword evidence="18" id="KW-1185">Reference proteome</keyword>
<dbReference type="InterPro" id="IPR000253">
    <property type="entry name" value="FHA_dom"/>
</dbReference>
<evidence type="ECO:0000256" key="6">
    <source>
        <dbReference type="ARBA" id="ARBA00015103"/>
    </source>
</evidence>
<dbReference type="PANTHER" id="PTHR46496:SF1">
    <property type="entry name" value="ZEAXANTHIN EPOXIDASE, CHLOROPLASTIC"/>
    <property type="match status" value="1"/>
</dbReference>
<dbReference type="Gene3D" id="3.50.50.60">
    <property type="entry name" value="FAD/NAD(P)-binding domain"/>
    <property type="match status" value="1"/>
</dbReference>
<keyword evidence="11 14" id="KW-0937">Abscisic acid biosynthesis</keyword>
<dbReference type="EC" id="1.14.15.21" evidence="5 14"/>
<gene>
    <name evidence="17" type="ORF">COCNU_13G004250</name>
</gene>
<keyword evidence="13 14" id="KW-0560">Oxidoreductase</keyword>
<feature type="domain" description="FHA" evidence="16">
    <location>
        <begin position="552"/>
        <end position="606"/>
    </location>
</feature>
<dbReference type="SUPFAM" id="SSF49879">
    <property type="entry name" value="SMAD/FHA domain"/>
    <property type="match status" value="1"/>
</dbReference>
<dbReference type="GO" id="GO:0016020">
    <property type="term" value="C:membrane"/>
    <property type="evidence" value="ECO:0007669"/>
    <property type="project" value="InterPro"/>
</dbReference>
<evidence type="ECO:0000256" key="7">
    <source>
        <dbReference type="ARBA" id="ARBA00022528"/>
    </source>
</evidence>
<keyword evidence="9 14" id="KW-0934">Plastid</keyword>
<protein>
    <recommendedName>
        <fullName evidence="6 14">Zeaxanthin epoxidase, chloroplastic</fullName>
        <ecNumber evidence="5 14">1.14.15.21</ecNumber>
    </recommendedName>
</protein>
<dbReference type="GO" id="GO:0052662">
    <property type="term" value="F:zeaxanthin epoxidase activity"/>
    <property type="evidence" value="ECO:0007669"/>
    <property type="project" value="UniProtKB-EC"/>
</dbReference>
<dbReference type="EMBL" id="CM017884">
    <property type="protein sequence ID" value="KAG1366635.1"/>
    <property type="molecule type" value="Genomic_DNA"/>
</dbReference>
<keyword evidence="7 14" id="KW-0150">Chloroplast</keyword>
<comment type="caution">
    <text evidence="17">The sequence shown here is derived from an EMBL/GenBank/DDBJ whole genome shotgun (WGS) entry which is preliminary data.</text>
</comment>
<evidence type="ECO:0000256" key="14">
    <source>
        <dbReference type="PIRNR" id="PIRNR036989"/>
    </source>
</evidence>
<evidence type="ECO:0000256" key="2">
    <source>
        <dbReference type="ARBA" id="ARBA00004229"/>
    </source>
</evidence>
<comment type="pathway">
    <text evidence="4 14">Plant hormone biosynthesis; abscisate biosynthesis.</text>
</comment>
<dbReference type="Proteomes" id="UP000797356">
    <property type="component" value="Chromosome 13"/>
</dbReference>
<comment type="subcellular location">
    <subcellularLocation>
        <location evidence="2 14">Plastid</location>
        <location evidence="2 14">Chloroplast</location>
    </subcellularLocation>
</comment>
<evidence type="ECO:0000256" key="1">
    <source>
        <dbReference type="ARBA" id="ARBA00001974"/>
    </source>
</evidence>
<evidence type="ECO:0000256" key="12">
    <source>
        <dbReference type="ARBA" id="ARBA00022946"/>
    </source>
</evidence>
<keyword evidence="12" id="KW-0809">Transit peptide</keyword>
<keyword evidence="8 14" id="KW-0285">Flavoprotein</keyword>
<evidence type="ECO:0000256" key="13">
    <source>
        <dbReference type="ARBA" id="ARBA00023002"/>
    </source>
</evidence>
<organism evidence="17 18">
    <name type="scientific">Cocos nucifera</name>
    <name type="common">Coconut palm</name>
    <dbReference type="NCBI Taxonomy" id="13894"/>
    <lineage>
        <taxon>Eukaryota</taxon>
        <taxon>Viridiplantae</taxon>
        <taxon>Streptophyta</taxon>
        <taxon>Embryophyta</taxon>
        <taxon>Tracheophyta</taxon>
        <taxon>Spermatophyta</taxon>
        <taxon>Magnoliopsida</taxon>
        <taxon>Liliopsida</taxon>
        <taxon>Arecaceae</taxon>
        <taxon>Arecoideae</taxon>
        <taxon>Cocoseae</taxon>
        <taxon>Attaleinae</taxon>
        <taxon>Cocos</taxon>
    </lineage>
</organism>
<comment type="pathway">
    <text evidence="3">Hormone biosynthesis.</text>
</comment>
<evidence type="ECO:0000313" key="18">
    <source>
        <dbReference type="Proteomes" id="UP000797356"/>
    </source>
</evidence>
<dbReference type="PIRSF" id="PIRSF036989">
    <property type="entry name" value="Zeaxanthin_epoxidase"/>
    <property type="match status" value="1"/>
</dbReference>
<dbReference type="PROSITE" id="PS50006">
    <property type="entry name" value="FHA_DOMAIN"/>
    <property type="match status" value="1"/>
</dbReference>
<dbReference type="GO" id="GO:0071949">
    <property type="term" value="F:FAD binding"/>
    <property type="evidence" value="ECO:0007669"/>
    <property type="project" value="InterPro"/>
</dbReference>
<dbReference type="InterPro" id="IPR036188">
    <property type="entry name" value="FAD/NAD-bd_sf"/>
</dbReference>
<evidence type="ECO:0000256" key="11">
    <source>
        <dbReference type="ARBA" id="ARBA00022865"/>
    </source>
</evidence>
<reference evidence="17" key="1">
    <citation type="journal article" date="2017" name="Gigascience">
        <title>The genome draft of coconut (Cocos nucifera).</title>
        <authorList>
            <person name="Xiao Y."/>
            <person name="Xu P."/>
            <person name="Fan H."/>
            <person name="Baudouin L."/>
            <person name="Xia W."/>
            <person name="Bocs S."/>
            <person name="Xu J."/>
            <person name="Li Q."/>
            <person name="Guo A."/>
            <person name="Zhou L."/>
            <person name="Li J."/>
            <person name="Wu Y."/>
            <person name="Ma Z."/>
            <person name="Armero A."/>
            <person name="Issali A.E."/>
            <person name="Liu N."/>
            <person name="Peng M."/>
            <person name="Yang Y."/>
        </authorList>
    </citation>
    <scope>NUCLEOTIDE SEQUENCE</scope>
    <source>
        <tissue evidence="17">Spear leaf of Hainan Tall coconut</tissue>
    </source>
</reference>
<evidence type="ECO:0000313" key="17">
    <source>
        <dbReference type="EMBL" id="KAG1366635.1"/>
    </source>
</evidence>
<comment type="cofactor">
    <cofactor evidence="1">
        <name>FAD</name>
        <dbReference type="ChEBI" id="CHEBI:57692"/>
    </cofactor>
</comment>
<dbReference type="InterPro" id="IPR017079">
    <property type="entry name" value="Zeaxanthin_epoxidase"/>
</dbReference>
<evidence type="ECO:0000256" key="15">
    <source>
        <dbReference type="SAM" id="MobiDB-lite"/>
    </source>
</evidence>
<name>A0A8K0IT30_COCNU</name>
<dbReference type="Pfam" id="PF01494">
    <property type="entry name" value="FAD_binding_3"/>
    <property type="match status" value="2"/>
</dbReference>
<dbReference type="InterPro" id="IPR002938">
    <property type="entry name" value="FAD-bd"/>
</dbReference>
<accession>A0A8K0IT30</accession>
<dbReference type="AlphaFoldDB" id="A0A8K0IT30"/>
<evidence type="ECO:0000256" key="5">
    <source>
        <dbReference type="ARBA" id="ARBA00012097"/>
    </source>
</evidence>
<dbReference type="Gene3D" id="2.60.200.20">
    <property type="match status" value="1"/>
</dbReference>
<dbReference type="GO" id="GO:0009688">
    <property type="term" value="P:abscisic acid biosynthetic process"/>
    <property type="evidence" value="ECO:0007669"/>
    <property type="project" value="UniProtKB-UniRule"/>
</dbReference>
<evidence type="ECO:0000259" key="16">
    <source>
        <dbReference type="PROSITE" id="PS50006"/>
    </source>
</evidence>
<evidence type="ECO:0000256" key="10">
    <source>
        <dbReference type="ARBA" id="ARBA00022827"/>
    </source>
</evidence>
<dbReference type="CDD" id="cd22702">
    <property type="entry name" value="FHA_ZEP-like"/>
    <property type="match status" value="1"/>
</dbReference>
<proteinExistence type="predicted"/>
<dbReference type="GO" id="GO:0009507">
    <property type="term" value="C:chloroplast"/>
    <property type="evidence" value="ECO:0007669"/>
    <property type="project" value="UniProtKB-SubCell"/>
</dbReference>
<dbReference type="SMART" id="SM00240">
    <property type="entry name" value="FHA"/>
    <property type="match status" value="1"/>
</dbReference>
<reference evidence="17" key="2">
    <citation type="submission" date="2019-07" db="EMBL/GenBank/DDBJ databases">
        <authorList>
            <person name="Yang Y."/>
            <person name="Bocs S."/>
            <person name="Baudouin L."/>
        </authorList>
    </citation>
    <scope>NUCLEOTIDE SEQUENCE</scope>
    <source>
        <tissue evidence="17">Spear leaf of Hainan Tall coconut</tissue>
    </source>
</reference>
<feature type="region of interest" description="Disordered" evidence="15">
    <location>
        <begin position="43"/>
        <end position="72"/>
    </location>
</feature>
<evidence type="ECO:0000256" key="4">
    <source>
        <dbReference type="ARBA" id="ARBA00005134"/>
    </source>
</evidence>
<feature type="compositionally biased region" description="Low complexity" evidence="15">
    <location>
        <begin position="52"/>
        <end position="64"/>
    </location>
</feature>
<dbReference type="PRINTS" id="PR00420">
    <property type="entry name" value="RNGMNOXGNASE"/>
</dbReference>
<dbReference type="Pfam" id="PF00498">
    <property type="entry name" value="FHA"/>
    <property type="match status" value="1"/>
</dbReference>
<sequence>MALLYAAPFPSPSLHQKTHFPALTPSLLSLVFSPSALHSNIEQRRRTRSRRVVASASDGAAGSVETARPNTPASSPKLRILIAGGGIGGLVLALAAKRKGFDVLVFEKDISAIRGEGQYRGPIQIQSNALAALEAIDPQVAEEVMEAGCITGDRINGLVDGISGTWYIKFDTFTPAVERGLPVTRVISRMTLQEILARAVGADVILNDSNVVDFTDDGDRVTVILQNGQRYEGDLLVGADGIRSKVREILLGPTEASYSGYTCYTGIADFVPPDIDSVGYRVFLGHKQYFVSSDVGDGKMQWYAFHKEPPGGTDAPNGRKERLLKIFGGWCDNVIDLLLATDEDAILRRDIYDRVPIMSWGRGCVTLLGDSVHAMQPNMGQGGCMAIEDSYQLALELEKAWIESARTGASINITSPLKRYEKERRLRVAIIYGMARMAAIMASTYRPYLGVGLGPLSFLTKFRIPHPGKVGGRFFIKLAMPSMLSWVLGGNSSKLEGRSLSCRLSDKASDQLQRWFNDDDAMERALTGEWYLFPTSGSLQPIHLIKDEQIPIIIGNQSHADMPGVSVVIPSPQVADIHARISCKDDAFFLTDMQSQYGTWITDNEGRRYRVPPNFSVRFHPSDVIELGSDKKAMFRVKVVKTLPETSAGEGRQILQAA</sequence>
<comment type="catalytic activity">
    <reaction evidence="14">
        <text>all-trans-zeaxanthin + 4 reduced [2Fe-2S]-[ferredoxin] + 2 O2 + 4 H(+) = all-trans-violaxanthin + 4 oxidized [2Fe-2S]-[ferredoxin] + 2 H2O</text>
        <dbReference type="Rhea" id="RHEA:32443"/>
        <dbReference type="Rhea" id="RHEA-COMP:10000"/>
        <dbReference type="Rhea" id="RHEA-COMP:10001"/>
        <dbReference type="ChEBI" id="CHEBI:15377"/>
        <dbReference type="ChEBI" id="CHEBI:15378"/>
        <dbReference type="ChEBI" id="CHEBI:15379"/>
        <dbReference type="ChEBI" id="CHEBI:27547"/>
        <dbReference type="ChEBI" id="CHEBI:33737"/>
        <dbReference type="ChEBI" id="CHEBI:33738"/>
        <dbReference type="ChEBI" id="CHEBI:35288"/>
        <dbReference type="EC" id="1.14.15.21"/>
    </reaction>
</comment>
<evidence type="ECO:0000256" key="3">
    <source>
        <dbReference type="ARBA" id="ARBA00004972"/>
    </source>
</evidence>
<dbReference type="UniPathway" id="UPA00090"/>
<dbReference type="SUPFAM" id="SSF51905">
    <property type="entry name" value="FAD/NAD(P)-binding domain"/>
    <property type="match status" value="1"/>
</dbReference>